<dbReference type="GO" id="GO:0005388">
    <property type="term" value="F:P-type calcium transporter activity"/>
    <property type="evidence" value="ECO:0007669"/>
    <property type="project" value="TreeGrafter"/>
</dbReference>
<name>A0AA88W6B9_9ASTE</name>
<evidence type="ECO:0000256" key="3">
    <source>
        <dbReference type="SAM" id="MobiDB-lite"/>
    </source>
</evidence>
<reference evidence="5" key="1">
    <citation type="submission" date="2022-12" db="EMBL/GenBank/DDBJ databases">
        <title>Draft genome assemblies for two species of Escallonia (Escalloniales).</title>
        <authorList>
            <person name="Chanderbali A."/>
            <person name="Dervinis C."/>
            <person name="Anghel I."/>
            <person name="Soltis D."/>
            <person name="Soltis P."/>
            <person name="Zapata F."/>
        </authorList>
    </citation>
    <scope>NUCLEOTIDE SEQUENCE</scope>
    <source>
        <strain evidence="5">UCBG64.0493</strain>
        <tissue evidence="5">Leaf</tissue>
    </source>
</reference>
<evidence type="ECO:0000256" key="1">
    <source>
        <dbReference type="ARBA" id="ARBA00004127"/>
    </source>
</evidence>
<dbReference type="PANTHER" id="PTHR24093">
    <property type="entry name" value="CATION TRANSPORTING ATPASE"/>
    <property type="match status" value="1"/>
</dbReference>
<feature type="domain" description="Calcium-transporting P-type ATPase N-terminal autoinhibitory" evidence="4">
    <location>
        <begin position="74"/>
        <end position="115"/>
    </location>
</feature>
<dbReference type="GO" id="GO:0005886">
    <property type="term" value="C:plasma membrane"/>
    <property type="evidence" value="ECO:0007669"/>
    <property type="project" value="TreeGrafter"/>
</dbReference>
<accession>A0AA88W6B9</accession>
<dbReference type="InterPro" id="IPR023298">
    <property type="entry name" value="ATPase_P-typ_TM_dom_sf"/>
</dbReference>
<gene>
    <name evidence="5" type="ORF">RJ639_046987</name>
</gene>
<dbReference type="EMBL" id="JAVXUP010000828">
    <property type="protein sequence ID" value="KAK3020179.1"/>
    <property type="molecule type" value="Genomic_DNA"/>
</dbReference>
<feature type="compositionally biased region" description="Basic and acidic residues" evidence="3">
    <location>
        <begin position="45"/>
        <end position="55"/>
    </location>
</feature>
<dbReference type="AlphaFoldDB" id="A0AA88W6B9"/>
<dbReference type="SUPFAM" id="SSF81665">
    <property type="entry name" value="Calcium ATPase, transmembrane domain M"/>
    <property type="match status" value="1"/>
</dbReference>
<evidence type="ECO:0000259" key="4">
    <source>
        <dbReference type="Pfam" id="PF12515"/>
    </source>
</evidence>
<sequence length="253" mass="27650">MLHFTSPGPFADGMRRYAIGGLAYACRGGGDAEATAGRRQGYRCDSKEKENRMSEDFTGSPYGRHRDDDGNSGPFDIVRAKSASVDPLRRWRQAALALNASRRFRYTLHLKKEEEKKQTIAKIRMHAQVIRATYLLQSQITAQGSPKSPPTPMPSGDNDIGPEQLASITRDHDFTALRVRGLAEELNTNTERGVHEDESDRFLLDACRDTTLIISMVAAAASLALGIKTEGIKEGLCDGASIAMAVIIVIAVT</sequence>
<dbReference type="Gene3D" id="1.20.5.170">
    <property type="match status" value="1"/>
</dbReference>
<protein>
    <recommendedName>
        <fullName evidence="4">Calcium-transporting P-type ATPase N-terminal autoinhibitory domain-containing protein</fullName>
    </recommendedName>
</protein>
<dbReference type="GO" id="GO:0005516">
    <property type="term" value="F:calmodulin binding"/>
    <property type="evidence" value="ECO:0007669"/>
    <property type="project" value="InterPro"/>
</dbReference>
<feature type="region of interest" description="Disordered" evidence="3">
    <location>
        <begin position="45"/>
        <end position="74"/>
    </location>
</feature>
<evidence type="ECO:0000313" key="6">
    <source>
        <dbReference type="Proteomes" id="UP001188597"/>
    </source>
</evidence>
<evidence type="ECO:0000256" key="2">
    <source>
        <dbReference type="ARBA" id="ARBA00022842"/>
    </source>
</evidence>
<proteinExistence type="predicted"/>
<dbReference type="Pfam" id="PF12515">
    <property type="entry name" value="CaATP_NAI"/>
    <property type="match status" value="1"/>
</dbReference>
<keyword evidence="2" id="KW-0460">Magnesium</keyword>
<dbReference type="FunFam" id="1.20.5.170:FF:000029">
    <property type="entry name" value="Calcium-transporting ATPase"/>
    <property type="match status" value="1"/>
</dbReference>
<dbReference type="GO" id="GO:0012505">
    <property type="term" value="C:endomembrane system"/>
    <property type="evidence" value="ECO:0007669"/>
    <property type="project" value="UniProtKB-SubCell"/>
</dbReference>
<feature type="region of interest" description="Disordered" evidence="3">
    <location>
        <begin position="140"/>
        <end position="163"/>
    </location>
</feature>
<dbReference type="PANTHER" id="PTHR24093:SF369">
    <property type="entry name" value="CALCIUM-TRANSPORTING ATPASE"/>
    <property type="match status" value="1"/>
</dbReference>
<dbReference type="InterPro" id="IPR024750">
    <property type="entry name" value="Ca_ATPase_N_dom"/>
</dbReference>
<comment type="caution">
    <text evidence="5">The sequence shown here is derived from an EMBL/GenBank/DDBJ whole genome shotgun (WGS) entry which is preliminary data.</text>
</comment>
<comment type="subcellular location">
    <subcellularLocation>
        <location evidence="1">Endomembrane system</location>
        <topology evidence="1">Multi-pass membrane protein</topology>
    </subcellularLocation>
</comment>
<organism evidence="5 6">
    <name type="scientific">Escallonia herrerae</name>
    <dbReference type="NCBI Taxonomy" id="1293975"/>
    <lineage>
        <taxon>Eukaryota</taxon>
        <taxon>Viridiplantae</taxon>
        <taxon>Streptophyta</taxon>
        <taxon>Embryophyta</taxon>
        <taxon>Tracheophyta</taxon>
        <taxon>Spermatophyta</taxon>
        <taxon>Magnoliopsida</taxon>
        <taxon>eudicotyledons</taxon>
        <taxon>Gunneridae</taxon>
        <taxon>Pentapetalae</taxon>
        <taxon>asterids</taxon>
        <taxon>campanulids</taxon>
        <taxon>Escalloniales</taxon>
        <taxon>Escalloniaceae</taxon>
        <taxon>Escallonia</taxon>
    </lineage>
</organism>
<feature type="non-terminal residue" evidence="5">
    <location>
        <position position="253"/>
    </location>
</feature>
<keyword evidence="6" id="KW-1185">Reference proteome</keyword>
<dbReference type="Proteomes" id="UP001188597">
    <property type="component" value="Unassembled WGS sequence"/>
</dbReference>
<evidence type="ECO:0000313" key="5">
    <source>
        <dbReference type="EMBL" id="KAK3020179.1"/>
    </source>
</evidence>